<feature type="non-terminal residue" evidence="3">
    <location>
        <position position="254"/>
    </location>
</feature>
<dbReference type="AlphaFoldDB" id="A0A164JB19"/>
<gene>
    <name evidence="3" type="ORF">APZ42_000895</name>
</gene>
<organism evidence="3 4">
    <name type="scientific">Daphnia magna</name>
    <dbReference type="NCBI Taxonomy" id="35525"/>
    <lineage>
        <taxon>Eukaryota</taxon>
        <taxon>Metazoa</taxon>
        <taxon>Ecdysozoa</taxon>
        <taxon>Arthropoda</taxon>
        <taxon>Crustacea</taxon>
        <taxon>Branchiopoda</taxon>
        <taxon>Diplostraca</taxon>
        <taxon>Cladocera</taxon>
        <taxon>Anomopoda</taxon>
        <taxon>Daphniidae</taxon>
        <taxon>Daphnia</taxon>
    </lineage>
</organism>
<dbReference type="PANTHER" id="PTHR33066:SF2">
    <property type="entry name" value="FILAGGRIN-2-LIKE"/>
    <property type="match status" value="1"/>
</dbReference>
<evidence type="ECO:0000256" key="2">
    <source>
        <dbReference type="SAM" id="MobiDB-lite"/>
    </source>
</evidence>
<dbReference type="Gene3D" id="1.10.150.130">
    <property type="match status" value="1"/>
</dbReference>
<evidence type="ECO:0000313" key="3">
    <source>
        <dbReference type="EMBL" id="KZS02170.1"/>
    </source>
</evidence>
<accession>A0A164JB19</accession>
<dbReference type="PANTHER" id="PTHR33066">
    <property type="entry name" value="INTEGRASE_SAM-LIKE_N DOMAIN-CONTAINING PROTEIN"/>
    <property type="match status" value="1"/>
</dbReference>
<keyword evidence="1" id="KW-0238">DNA-binding</keyword>
<evidence type="ECO:0000313" key="4">
    <source>
        <dbReference type="Proteomes" id="UP000076858"/>
    </source>
</evidence>
<dbReference type="InterPro" id="IPR010998">
    <property type="entry name" value="Integrase_recombinase_N"/>
</dbReference>
<feature type="non-terminal residue" evidence="3">
    <location>
        <position position="1"/>
    </location>
</feature>
<evidence type="ECO:0008006" key="5">
    <source>
        <dbReference type="Google" id="ProtNLM"/>
    </source>
</evidence>
<keyword evidence="4" id="KW-1185">Reference proteome</keyword>
<dbReference type="EMBL" id="LRGB01005106">
    <property type="protein sequence ID" value="KZS02170.1"/>
    <property type="molecule type" value="Genomic_DNA"/>
</dbReference>
<dbReference type="GO" id="GO:0003677">
    <property type="term" value="F:DNA binding"/>
    <property type="evidence" value="ECO:0007669"/>
    <property type="project" value="UniProtKB-KW"/>
</dbReference>
<dbReference type="SUPFAM" id="SSF47823">
    <property type="entry name" value="lambda integrase-like, N-terminal domain"/>
    <property type="match status" value="1"/>
</dbReference>
<dbReference type="OrthoDB" id="6083831at2759"/>
<comment type="caution">
    <text evidence="3">The sequence shown here is derived from an EMBL/GenBank/DDBJ whole genome shotgun (WGS) entry which is preliminary data.</text>
</comment>
<proteinExistence type="predicted"/>
<name>A0A164JB19_9CRUS</name>
<sequence>RGRIRAPTSALDAQSGFVCEPLESAAGQFCQLVPSARSACRGRIQRQLEVDQGLRLPSVLPNSEGSEQDHEGRSGNHAISSMVASPGMVPDSPGASERATAGTTHGRHSDRTARPESPACRIPHPDRLAVIREELQAAGVSEDVVQLLMEGTRKSTAAAYQSAWKNWLGWNFRQGSDAMSPSIGQVLEFLGALASQGKASRTINVYRSMLSSTLQGIEGVKIGKHPLVIRLLKGIYNRTPPTPRYTGFWDVAAV</sequence>
<evidence type="ECO:0000256" key="1">
    <source>
        <dbReference type="ARBA" id="ARBA00023125"/>
    </source>
</evidence>
<reference evidence="3 4" key="1">
    <citation type="submission" date="2016-03" db="EMBL/GenBank/DDBJ databases">
        <title>EvidentialGene: Evidence-directed Construction of Genes on Genomes.</title>
        <authorList>
            <person name="Gilbert D.G."/>
            <person name="Choi J.-H."/>
            <person name="Mockaitis K."/>
            <person name="Colbourne J."/>
            <person name="Pfrender M."/>
        </authorList>
    </citation>
    <scope>NUCLEOTIDE SEQUENCE [LARGE SCALE GENOMIC DNA]</scope>
    <source>
        <strain evidence="3 4">Xinb3</strain>
        <tissue evidence="3">Complete organism</tissue>
    </source>
</reference>
<feature type="region of interest" description="Disordered" evidence="2">
    <location>
        <begin position="55"/>
        <end position="123"/>
    </location>
</feature>
<dbReference type="Proteomes" id="UP000076858">
    <property type="component" value="Unassembled WGS sequence"/>
</dbReference>
<protein>
    <recommendedName>
        <fullName evidence="5">Core-binding (CB) domain-containing protein</fullName>
    </recommendedName>
</protein>